<dbReference type="EMBL" id="QBMN01000058">
    <property type="protein sequence ID" value="PZO41823.1"/>
    <property type="molecule type" value="Genomic_DNA"/>
</dbReference>
<protein>
    <submittedName>
        <fullName evidence="1">Uncharacterized protein</fullName>
    </submittedName>
</protein>
<dbReference type="Proteomes" id="UP000249081">
    <property type="component" value="Unassembled WGS sequence"/>
</dbReference>
<organism evidence="1 2">
    <name type="scientific">Shackletoniella antarctica</name>
    <dbReference type="NCBI Taxonomy" id="268115"/>
    <lineage>
        <taxon>Bacteria</taxon>
        <taxon>Bacillati</taxon>
        <taxon>Cyanobacteriota</taxon>
        <taxon>Cyanophyceae</taxon>
        <taxon>Oculatellales</taxon>
        <taxon>Oculatellaceae</taxon>
        <taxon>Shackletoniella</taxon>
    </lineage>
</organism>
<evidence type="ECO:0000313" key="2">
    <source>
        <dbReference type="Proteomes" id="UP000249081"/>
    </source>
</evidence>
<proteinExistence type="predicted"/>
<comment type="caution">
    <text evidence="1">The sequence shown here is derived from an EMBL/GenBank/DDBJ whole genome shotgun (WGS) entry which is preliminary data.</text>
</comment>
<gene>
    <name evidence="1" type="ORF">DCF17_10085</name>
</gene>
<reference evidence="1 2" key="2">
    <citation type="submission" date="2018-06" db="EMBL/GenBank/DDBJ databases">
        <title>Metagenomic assembly of (sub)arctic Cyanobacteria and their associated microbiome from non-axenic cultures.</title>
        <authorList>
            <person name="Baurain D."/>
        </authorList>
    </citation>
    <scope>NUCLEOTIDE SEQUENCE [LARGE SCALE GENOMIC DNA]</scope>
    <source>
        <strain evidence="1">ULC041bin1</strain>
    </source>
</reference>
<dbReference type="AlphaFoldDB" id="A0A2W4W9V1"/>
<sequence>MNTSYWPIHTANNAPSLAAKLADFWQNLLARLEATSEPRVWKASDASGATLWNAYDPITQMAIDNASADELRTWLEELHYRS</sequence>
<evidence type="ECO:0000313" key="1">
    <source>
        <dbReference type="EMBL" id="PZO41823.1"/>
    </source>
</evidence>
<accession>A0A2W4W9V1</accession>
<name>A0A2W4W9V1_9CYAN</name>
<reference evidence="2" key="1">
    <citation type="submission" date="2018-04" db="EMBL/GenBank/DDBJ databases">
        <authorList>
            <person name="Cornet L."/>
        </authorList>
    </citation>
    <scope>NUCLEOTIDE SEQUENCE [LARGE SCALE GENOMIC DNA]</scope>
</reference>